<dbReference type="InterPro" id="IPR036968">
    <property type="entry name" value="Enolpyruvate_Tfrase_sf"/>
</dbReference>
<dbReference type="AlphaFoldDB" id="A0A0G0BP74"/>
<dbReference type="GO" id="GO:0005737">
    <property type="term" value="C:cytoplasm"/>
    <property type="evidence" value="ECO:0007669"/>
    <property type="project" value="UniProtKB-SubCell"/>
</dbReference>
<evidence type="ECO:0000256" key="12">
    <source>
        <dbReference type="ARBA" id="ARBA00039754"/>
    </source>
</evidence>
<evidence type="ECO:0000256" key="11">
    <source>
        <dbReference type="ARBA" id="ARBA00039108"/>
    </source>
</evidence>
<comment type="catalytic activity">
    <reaction evidence="15">
        <text>phosphoenolpyruvate + UDP-N-acetyl-alpha-D-glucosamine = UDP-N-acetyl-3-O-(1-carboxyvinyl)-alpha-D-glucosamine + phosphate</text>
        <dbReference type="Rhea" id="RHEA:18681"/>
        <dbReference type="ChEBI" id="CHEBI:43474"/>
        <dbReference type="ChEBI" id="CHEBI:57705"/>
        <dbReference type="ChEBI" id="CHEBI:58702"/>
        <dbReference type="ChEBI" id="CHEBI:68483"/>
        <dbReference type="EC" id="2.5.1.7"/>
    </reaction>
</comment>
<dbReference type="InterPro" id="IPR001986">
    <property type="entry name" value="Enolpyruvate_Tfrase_dom"/>
</dbReference>
<dbReference type="PANTHER" id="PTHR43783">
    <property type="entry name" value="UDP-N-ACETYLGLUCOSAMINE 1-CARBOXYVINYLTRANSFERASE"/>
    <property type="match status" value="1"/>
</dbReference>
<dbReference type="GO" id="GO:0009252">
    <property type="term" value="P:peptidoglycan biosynthetic process"/>
    <property type="evidence" value="ECO:0007669"/>
    <property type="project" value="UniProtKB-KW"/>
</dbReference>
<dbReference type="GO" id="GO:0071555">
    <property type="term" value="P:cell wall organization"/>
    <property type="evidence" value="ECO:0007669"/>
    <property type="project" value="UniProtKB-KW"/>
</dbReference>
<keyword evidence="7" id="KW-0573">Peptidoglycan synthesis</keyword>
<keyword evidence="8" id="KW-0131">Cell cycle</keyword>
<evidence type="ECO:0000256" key="3">
    <source>
        <dbReference type="ARBA" id="ARBA00022490"/>
    </source>
</evidence>
<gene>
    <name evidence="17" type="ORF">UR61_C0023G0007</name>
</gene>
<comment type="pathway">
    <text evidence="2">Cell wall biogenesis; peptidoglycan biosynthesis.</text>
</comment>
<dbReference type="PANTHER" id="PTHR43783:SF1">
    <property type="entry name" value="UDP-N-ACETYLGLUCOSAMINE 1-CARBOXYVINYLTRANSFERASE"/>
    <property type="match status" value="1"/>
</dbReference>
<evidence type="ECO:0000256" key="7">
    <source>
        <dbReference type="ARBA" id="ARBA00022984"/>
    </source>
</evidence>
<protein>
    <recommendedName>
        <fullName evidence="12">UDP-N-acetylglucosamine 1-carboxyvinyltransferase</fullName>
        <ecNumber evidence="11">2.5.1.7</ecNumber>
    </recommendedName>
    <alternativeName>
        <fullName evidence="13">Enoylpyruvate transferase</fullName>
    </alternativeName>
    <alternativeName>
        <fullName evidence="14">UDP-N-acetylglucosamine enolpyruvyl transferase</fullName>
    </alternativeName>
</protein>
<evidence type="ECO:0000256" key="13">
    <source>
        <dbReference type="ARBA" id="ARBA00042443"/>
    </source>
</evidence>
<dbReference type="EC" id="2.5.1.7" evidence="11"/>
<evidence type="ECO:0000256" key="15">
    <source>
        <dbReference type="ARBA" id="ARBA00047527"/>
    </source>
</evidence>
<dbReference type="InterPro" id="IPR005750">
    <property type="entry name" value="UDP_GlcNAc_COvinyl_MurA"/>
</dbReference>
<dbReference type="PATRIC" id="fig|1619093.3.peg.274"/>
<comment type="caution">
    <text evidence="17">The sequence shown here is derived from an EMBL/GenBank/DDBJ whole genome shotgun (WGS) entry which is preliminary data.</text>
</comment>
<dbReference type="EMBL" id="LBPV01000023">
    <property type="protein sequence ID" value="KKP65451.1"/>
    <property type="molecule type" value="Genomic_DNA"/>
</dbReference>
<feature type="domain" description="Enolpyruvate transferase" evidence="16">
    <location>
        <begin position="11"/>
        <end position="419"/>
    </location>
</feature>
<evidence type="ECO:0000256" key="10">
    <source>
        <dbReference type="ARBA" id="ARBA00038367"/>
    </source>
</evidence>
<evidence type="ECO:0000313" key="17">
    <source>
        <dbReference type="EMBL" id="KKP65451.1"/>
    </source>
</evidence>
<accession>A0A0G0BP74</accession>
<dbReference type="SUPFAM" id="SSF55205">
    <property type="entry name" value="EPT/RTPC-like"/>
    <property type="match status" value="1"/>
</dbReference>
<evidence type="ECO:0000256" key="1">
    <source>
        <dbReference type="ARBA" id="ARBA00004496"/>
    </source>
</evidence>
<dbReference type="GO" id="GO:0051301">
    <property type="term" value="P:cell division"/>
    <property type="evidence" value="ECO:0007669"/>
    <property type="project" value="UniProtKB-KW"/>
</dbReference>
<dbReference type="InterPro" id="IPR013792">
    <property type="entry name" value="RNA3'P_cycl/enolpyr_Trfase_a/b"/>
</dbReference>
<evidence type="ECO:0000256" key="14">
    <source>
        <dbReference type="ARBA" id="ARBA00042842"/>
    </source>
</evidence>
<dbReference type="GO" id="GO:0008760">
    <property type="term" value="F:UDP-N-acetylglucosamine 1-carboxyvinyltransferase activity"/>
    <property type="evidence" value="ECO:0007669"/>
    <property type="project" value="UniProtKB-EC"/>
</dbReference>
<keyword evidence="9" id="KW-0961">Cell wall biogenesis/degradation</keyword>
<reference evidence="17 18" key="1">
    <citation type="journal article" date="2015" name="Nature">
        <title>rRNA introns, odd ribosomes, and small enigmatic genomes across a large radiation of phyla.</title>
        <authorList>
            <person name="Brown C.T."/>
            <person name="Hug L.A."/>
            <person name="Thomas B.C."/>
            <person name="Sharon I."/>
            <person name="Castelle C.J."/>
            <person name="Singh A."/>
            <person name="Wilkins M.J."/>
            <person name="Williams K.H."/>
            <person name="Banfield J.F."/>
        </authorList>
    </citation>
    <scope>NUCLEOTIDE SEQUENCE [LARGE SCALE GENOMIC DNA]</scope>
</reference>
<dbReference type="InterPro" id="IPR050068">
    <property type="entry name" value="MurA_subfamily"/>
</dbReference>
<comment type="subcellular location">
    <subcellularLocation>
        <location evidence="1">Cytoplasm</location>
    </subcellularLocation>
</comment>
<dbReference type="CDD" id="cd01555">
    <property type="entry name" value="UdpNAET"/>
    <property type="match status" value="1"/>
</dbReference>
<evidence type="ECO:0000313" key="18">
    <source>
        <dbReference type="Proteomes" id="UP000033866"/>
    </source>
</evidence>
<dbReference type="GO" id="GO:0008360">
    <property type="term" value="P:regulation of cell shape"/>
    <property type="evidence" value="ECO:0007669"/>
    <property type="project" value="UniProtKB-KW"/>
</dbReference>
<dbReference type="Pfam" id="PF00275">
    <property type="entry name" value="EPSP_synthase"/>
    <property type="match status" value="1"/>
</dbReference>
<evidence type="ECO:0000256" key="2">
    <source>
        <dbReference type="ARBA" id="ARBA00004752"/>
    </source>
</evidence>
<dbReference type="Gene3D" id="3.65.10.10">
    <property type="entry name" value="Enolpyruvate transferase domain"/>
    <property type="match status" value="2"/>
</dbReference>
<dbReference type="Proteomes" id="UP000033866">
    <property type="component" value="Unassembled WGS sequence"/>
</dbReference>
<dbReference type="NCBIfam" id="NF006873">
    <property type="entry name" value="PRK09369.1"/>
    <property type="match status" value="1"/>
</dbReference>
<comment type="similarity">
    <text evidence="10">Belongs to the EPSP synthase family. MurA subfamily.</text>
</comment>
<keyword evidence="6" id="KW-0133">Cell shape</keyword>
<evidence type="ECO:0000256" key="6">
    <source>
        <dbReference type="ARBA" id="ARBA00022960"/>
    </source>
</evidence>
<evidence type="ECO:0000259" key="16">
    <source>
        <dbReference type="Pfam" id="PF00275"/>
    </source>
</evidence>
<name>A0A0G0BP74_9BACT</name>
<evidence type="ECO:0000256" key="4">
    <source>
        <dbReference type="ARBA" id="ARBA00022618"/>
    </source>
</evidence>
<keyword evidence="4" id="KW-0132">Cell division</keyword>
<keyword evidence="3" id="KW-0963">Cytoplasm</keyword>
<evidence type="ECO:0000256" key="9">
    <source>
        <dbReference type="ARBA" id="ARBA00023316"/>
    </source>
</evidence>
<evidence type="ECO:0000256" key="5">
    <source>
        <dbReference type="ARBA" id="ARBA00022679"/>
    </source>
</evidence>
<proteinExistence type="inferred from homology"/>
<organism evidence="17 18">
    <name type="scientific">candidate division WS6 bacterium GW2011_GWE1_34_7</name>
    <dbReference type="NCBI Taxonomy" id="1619093"/>
    <lineage>
        <taxon>Bacteria</taxon>
        <taxon>Candidatus Dojkabacteria</taxon>
    </lineage>
</organism>
<evidence type="ECO:0000256" key="8">
    <source>
        <dbReference type="ARBA" id="ARBA00023306"/>
    </source>
</evidence>
<dbReference type="GO" id="GO:0019277">
    <property type="term" value="P:UDP-N-acetylgalactosamine biosynthetic process"/>
    <property type="evidence" value="ECO:0007669"/>
    <property type="project" value="InterPro"/>
</dbReference>
<sequence length="430" mass="47064">MSKLIVKGGIILNGEITPAGNKNSALPILCATLLTDEPVVIKNFPELTDVGKLIELMESLGSKIDWDKEKQEIKIDNSEFCKSFGDTGFPLGMRGAVLLLAPLIHRHKVLEVKQEIGGCSLGIRELDPHLEVLEQLGAKIKSNKTLHIEAKGGLKGGNLWQDYMSVTTTENFVMAAALAKGKSTMVNAASEPHVQDLCNFLVQMGAKIEGIGSSTLVVEGVEKLHSTEFKISSDHHEITTLLALGAMTGGTVRVTNAIPEHFPLINKTFAKFGVEIKYEGDTAYSKRNGELKVVEPFTKNLLQKVEAAPWPYFPTDLLPLIMALAVKAEGNTMFWNKLYEGGLLWIPEMIKFGAHIVMCDPHRVIIFGGKDLRPATVDAPNIIRATVALLMVALTIDGESVINNADSIKRAHPNFVENLQKLGAKLRWEE</sequence>
<keyword evidence="5 17" id="KW-0808">Transferase</keyword>